<protein>
    <submittedName>
        <fullName evidence="2">Uncharacterized protein</fullName>
    </submittedName>
</protein>
<dbReference type="Proteomes" id="UP000796761">
    <property type="component" value="Unassembled WGS sequence"/>
</dbReference>
<keyword evidence="3" id="KW-1185">Reference proteome</keyword>
<feature type="region of interest" description="Disordered" evidence="1">
    <location>
        <begin position="487"/>
        <end position="509"/>
    </location>
</feature>
<comment type="caution">
    <text evidence="2">The sequence shown here is derived from an EMBL/GenBank/DDBJ whole genome shotgun (WGS) entry which is preliminary data.</text>
</comment>
<dbReference type="EMBL" id="SWJQ01000617">
    <property type="protein sequence ID" value="TRZ12142.1"/>
    <property type="molecule type" value="Genomic_DNA"/>
</dbReference>
<evidence type="ECO:0000256" key="1">
    <source>
        <dbReference type="SAM" id="MobiDB-lite"/>
    </source>
</evidence>
<reference evidence="2" key="1">
    <citation type="submission" date="2019-04" db="EMBL/GenBank/DDBJ databases">
        <title>Genome assembly of Zosterops borbonicus 15179.</title>
        <authorList>
            <person name="Leroy T."/>
            <person name="Anselmetti Y."/>
            <person name="Tilak M.-K."/>
            <person name="Nabholz B."/>
        </authorList>
    </citation>
    <scope>NUCLEOTIDE SEQUENCE</scope>
    <source>
        <strain evidence="2">HGM_15179</strain>
        <tissue evidence="2">Muscle</tissue>
    </source>
</reference>
<organism evidence="2 3">
    <name type="scientific">Zosterops borbonicus</name>
    <dbReference type="NCBI Taxonomy" id="364589"/>
    <lineage>
        <taxon>Eukaryota</taxon>
        <taxon>Metazoa</taxon>
        <taxon>Chordata</taxon>
        <taxon>Craniata</taxon>
        <taxon>Vertebrata</taxon>
        <taxon>Euteleostomi</taxon>
        <taxon>Archelosauria</taxon>
        <taxon>Archosauria</taxon>
        <taxon>Dinosauria</taxon>
        <taxon>Saurischia</taxon>
        <taxon>Theropoda</taxon>
        <taxon>Coelurosauria</taxon>
        <taxon>Aves</taxon>
        <taxon>Neognathae</taxon>
        <taxon>Neoaves</taxon>
        <taxon>Telluraves</taxon>
        <taxon>Australaves</taxon>
        <taxon>Passeriformes</taxon>
        <taxon>Sylvioidea</taxon>
        <taxon>Zosteropidae</taxon>
        <taxon>Zosterops</taxon>
    </lineage>
</organism>
<proteinExistence type="predicted"/>
<evidence type="ECO:0000313" key="3">
    <source>
        <dbReference type="Proteomes" id="UP000796761"/>
    </source>
</evidence>
<gene>
    <name evidence="2" type="ORF">HGM15179_014965</name>
</gene>
<dbReference type="AlphaFoldDB" id="A0A8K1G5S0"/>
<sequence>MESVSVPLIIFMASSGLTPTGPGPSCDGIPELMQHCRSYPDPCAVLHLALLNLMRFPWIYILSLFKSLWMASYPSGTPLVTDIHQDSIDHSLVDATIQPFAYSPNSPPIKSISFQFREKDILEDYVKSFTEVHINEESVSVPLIIFMASSGLTPTGPGPSCDGIPELMQHCRSYPDPCAVLHLALLNLMRFPWIYILSLFKSLWMASYPSGTPLVTDIHQDSIDHSLVDATIQPFAYSPNSPPIKSISFQFREKDILEDYVKSFTEVHINEDYELLQSRITAAWTPSKPNVLIMCVYVGKHQDIKVNEKSSCRYTGDKTKSRENVNSLQKETGDLITWDMGKAEGQWDGEHLSEYADNTKLCGVVKMVEGMEAIKRDHVMPEKWHGMNLMKFNKAKVQGPAPGLSNYKKKIRLLGKQIENRPEKDLGMLVDKKLNMTIIVCSQPRKPVVFRVASKAMWLAGQERLLSHSALVRPHLESCVQFNIRKHGSGGMSPEEGQEDDQRGGASLP</sequence>
<name>A0A8K1G5S0_9PASS</name>
<accession>A0A8K1G5S0</accession>
<evidence type="ECO:0000313" key="2">
    <source>
        <dbReference type="EMBL" id="TRZ12142.1"/>
    </source>
</evidence>